<accession>A0A2G8KKA0</accession>
<dbReference type="InterPro" id="IPR011992">
    <property type="entry name" value="EF-hand-dom_pair"/>
</dbReference>
<reference evidence="5 6" key="1">
    <citation type="journal article" date="2017" name="PLoS Biol.">
        <title>The sea cucumber genome provides insights into morphological evolution and visceral regeneration.</title>
        <authorList>
            <person name="Zhang X."/>
            <person name="Sun L."/>
            <person name="Yuan J."/>
            <person name="Sun Y."/>
            <person name="Gao Y."/>
            <person name="Zhang L."/>
            <person name="Li S."/>
            <person name="Dai H."/>
            <person name="Hamel J.F."/>
            <person name="Liu C."/>
            <person name="Yu Y."/>
            <person name="Liu S."/>
            <person name="Lin W."/>
            <person name="Guo K."/>
            <person name="Jin S."/>
            <person name="Xu P."/>
            <person name="Storey K.B."/>
            <person name="Huan P."/>
            <person name="Zhang T."/>
            <person name="Zhou Y."/>
            <person name="Zhang J."/>
            <person name="Lin C."/>
            <person name="Li X."/>
            <person name="Xing L."/>
            <person name="Huo D."/>
            <person name="Sun M."/>
            <person name="Wang L."/>
            <person name="Mercier A."/>
            <person name="Li F."/>
            <person name="Yang H."/>
            <person name="Xiang J."/>
        </authorList>
    </citation>
    <scope>NUCLEOTIDE SEQUENCE [LARGE SCALE GENOMIC DNA]</scope>
    <source>
        <strain evidence="5">Shaxun</strain>
        <tissue evidence="5">Muscle</tissue>
    </source>
</reference>
<protein>
    <submittedName>
        <fullName evidence="5">Putative multiple coagulation factor deficiency protein 2-like</fullName>
    </submittedName>
</protein>
<keyword evidence="6" id="KW-1185">Reference proteome</keyword>
<dbReference type="InterPro" id="IPR052110">
    <property type="entry name" value="MCFD2-like"/>
</dbReference>
<keyword evidence="1 4" id="KW-0732">Signal</keyword>
<dbReference type="Gene3D" id="1.10.238.10">
    <property type="entry name" value="EF-hand"/>
    <property type="match status" value="1"/>
</dbReference>
<sequence length="148" mass="17244">MRMKMQVTIVLLLVVLISGYTSSSNDHSQEGEHLSKLHDSKFVADADHIKEHHAEELGDVKLEDMSQEELEFRFFSNHDFNNDTNLDGLELYQAFAHSWSQVDQLETQKHIVKTVDLVLETDDLDKDGYITYQEYTVQRRRMKSSTTH</sequence>
<feature type="signal peptide" evidence="4">
    <location>
        <begin position="1"/>
        <end position="23"/>
    </location>
</feature>
<keyword evidence="3" id="KW-0106">Calcium</keyword>
<dbReference type="STRING" id="307972.A0A2G8KKA0"/>
<name>A0A2G8KKA0_STIJA</name>
<dbReference type="InterPro" id="IPR018247">
    <property type="entry name" value="EF_Hand_1_Ca_BS"/>
</dbReference>
<gene>
    <name evidence="5" type="ORF">BSL78_14680</name>
</gene>
<dbReference type="EMBL" id="MRZV01000522">
    <property type="protein sequence ID" value="PIK48432.1"/>
    <property type="molecule type" value="Genomic_DNA"/>
</dbReference>
<evidence type="ECO:0000256" key="1">
    <source>
        <dbReference type="ARBA" id="ARBA00022729"/>
    </source>
</evidence>
<dbReference type="AlphaFoldDB" id="A0A2G8KKA0"/>
<evidence type="ECO:0000313" key="6">
    <source>
        <dbReference type="Proteomes" id="UP000230750"/>
    </source>
</evidence>
<dbReference type="OrthoDB" id="289247at2759"/>
<organism evidence="5 6">
    <name type="scientific">Stichopus japonicus</name>
    <name type="common">Sea cucumber</name>
    <dbReference type="NCBI Taxonomy" id="307972"/>
    <lineage>
        <taxon>Eukaryota</taxon>
        <taxon>Metazoa</taxon>
        <taxon>Echinodermata</taxon>
        <taxon>Eleutherozoa</taxon>
        <taxon>Echinozoa</taxon>
        <taxon>Holothuroidea</taxon>
        <taxon>Aspidochirotacea</taxon>
        <taxon>Aspidochirotida</taxon>
        <taxon>Stichopodidae</taxon>
        <taxon>Apostichopus</taxon>
    </lineage>
</organism>
<evidence type="ECO:0000256" key="4">
    <source>
        <dbReference type="SAM" id="SignalP"/>
    </source>
</evidence>
<dbReference type="Proteomes" id="UP000230750">
    <property type="component" value="Unassembled WGS sequence"/>
</dbReference>
<dbReference type="SUPFAM" id="SSF47473">
    <property type="entry name" value="EF-hand"/>
    <property type="match status" value="1"/>
</dbReference>
<feature type="chain" id="PRO_5013762157" evidence="4">
    <location>
        <begin position="24"/>
        <end position="148"/>
    </location>
</feature>
<evidence type="ECO:0000256" key="3">
    <source>
        <dbReference type="ARBA" id="ARBA00022837"/>
    </source>
</evidence>
<keyword evidence="2" id="KW-0677">Repeat</keyword>
<proteinExistence type="predicted"/>
<comment type="caution">
    <text evidence="5">The sequence shown here is derived from an EMBL/GenBank/DDBJ whole genome shotgun (WGS) entry which is preliminary data.</text>
</comment>
<evidence type="ECO:0000256" key="2">
    <source>
        <dbReference type="ARBA" id="ARBA00022737"/>
    </source>
</evidence>
<dbReference type="PANTHER" id="PTHR23104">
    <property type="entry name" value="MULTIPLE COAGULATION FACTOR DEFICIENCY PROTEIN 2 NEURAL STEM CELL DERIVED NEURONAL SURVIVAL PROTEIN"/>
    <property type="match status" value="1"/>
</dbReference>
<dbReference type="PANTHER" id="PTHR23104:SF17">
    <property type="entry name" value="EF-HAND DOMAIN-CONTAINING PROTEIN"/>
    <property type="match status" value="1"/>
</dbReference>
<evidence type="ECO:0000313" key="5">
    <source>
        <dbReference type="EMBL" id="PIK48432.1"/>
    </source>
</evidence>
<dbReference type="PROSITE" id="PS00018">
    <property type="entry name" value="EF_HAND_1"/>
    <property type="match status" value="1"/>
</dbReference>